<evidence type="ECO:0000256" key="1">
    <source>
        <dbReference type="ARBA" id="ARBA00022737"/>
    </source>
</evidence>
<dbReference type="RefSeq" id="WP_090137968.1">
    <property type="nucleotide sequence ID" value="NZ_FMBC01000055.1"/>
</dbReference>
<evidence type="ECO:0000256" key="2">
    <source>
        <dbReference type="ARBA" id="ARBA00022803"/>
    </source>
</evidence>
<dbReference type="EMBL" id="FMBC01000055">
    <property type="protein sequence ID" value="SCC64349.1"/>
    <property type="molecule type" value="Genomic_DNA"/>
</dbReference>
<evidence type="ECO:0000313" key="5">
    <source>
        <dbReference type="Proteomes" id="UP000198515"/>
    </source>
</evidence>
<evidence type="ECO:0000313" key="4">
    <source>
        <dbReference type="EMBL" id="SCC64349.1"/>
    </source>
</evidence>
<dbReference type="AlphaFoldDB" id="A0A1C4G818"/>
<proteinExistence type="predicted"/>
<dbReference type="Proteomes" id="UP000198515">
    <property type="component" value="Unassembled WGS sequence"/>
</dbReference>
<dbReference type="OrthoDB" id="1551390at2"/>
<keyword evidence="5" id="KW-1185">Reference proteome</keyword>
<organism evidence="4 5">
    <name type="scientific">Kosakonia oryziphila</name>
    <dbReference type="NCBI Taxonomy" id="1005667"/>
    <lineage>
        <taxon>Bacteria</taxon>
        <taxon>Pseudomonadati</taxon>
        <taxon>Pseudomonadota</taxon>
        <taxon>Gammaproteobacteria</taxon>
        <taxon>Enterobacterales</taxon>
        <taxon>Enterobacteriaceae</taxon>
        <taxon>Kosakonia</taxon>
    </lineage>
</organism>
<dbReference type="Pfam" id="PF07719">
    <property type="entry name" value="TPR_2"/>
    <property type="match status" value="1"/>
</dbReference>
<keyword evidence="2 3" id="KW-0802">TPR repeat</keyword>
<name>A0A1C4G818_9ENTR</name>
<dbReference type="InterPro" id="IPR019734">
    <property type="entry name" value="TPR_rpt"/>
</dbReference>
<sequence length="141" mass="16202">MPGLNPLIISKINEANNLYKDGDIDGAVKSYITILDELDEAPGGRYKSTEARLIVMSLYKIYFSREDFLLAKKWAEEAFKFDVPERATSELINLGAAHLKLGEFNEAYECFLKAYEKGNQRAFREEDPVNRHGFNRHLRVI</sequence>
<dbReference type="InterPro" id="IPR013105">
    <property type="entry name" value="TPR_2"/>
</dbReference>
<dbReference type="InterPro" id="IPR011990">
    <property type="entry name" value="TPR-like_helical_dom_sf"/>
</dbReference>
<evidence type="ECO:0000256" key="3">
    <source>
        <dbReference type="PROSITE-ProRule" id="PRU00339"/>
    </source>
</evidence>
<feature type="repeat" description="TPR" evidence="3">
    <location>
        <begin position="88"/>
        <end position="121"/>
    </location>
</feature>
<gene>
    <name evidence="4" type="ORF">GA0061070_105527</name>
</gene>
<dbReference type="Gene3D" id="1.25.40.10">
    <property type="entry name" value="Tetratricopeptide repeat domain"/>
    <property type="match status" value="1"/>
</dbReference>
<protein>
    <submittedName>
        <fullName evidence="4">Tetratricopeptide repeat-containing protein</fullName>
    </submittedName>
</protein>
<accession>A0A1C4G818</accession>
<keyword evidence="1" id="KW-0677">Repeat</keyword>
<dbReference type="SUPFAM" id="SSF48452">
    <property type="entry name" value="TPR-like"/>
    <property type="match status" value="1"/>
</dbReference>
<reference evidence="5" key="1">
    <citation type="submission" date="2016-08" db="EMBL/GenBank/DDBJ databases">
        <authorList>
            <person name="Varghese N."/>
            <person name="Submissions Spin"/>
        </authorList>
    </citation>
    <scope>NUCLEOTIDE SEQUENCE [LARGE SCALE GENOMIC DNA]</scope>
    <source>
        <strain evidence="5">REICA_142</strain>
    </source>
</reference>
<dbReference type="PROSITE" id="PS50005">
    <property type="entry name" value="TPR"/>
    <property type="match status" value="1"/>
</dbReference>